<feature type="domain" description="HTH gntR-type" evidence="4">
    <location>
        <begin position="16"/>
        <end position="84"/>
    </location>
</feature>
<keyword evidence="1" id="KW-0805">Transcription regulation</keyword>
<dbReference type="InterPro" id="IPR036388">
    <property type="entry name" value="WH-like_DNA-bd_sf"/>
</dbReference>
<keyword evidence="3" id="KW-0804">Transcription</keyword>
<name>A0A2N7UDU9_9GAMM</name>
<dbReference type="AlphaFoldDB" id="A0A2N7UDU9"/>
<dbReference type="InterPro" id="IPR000524">
    <property type="entry name" value="Tscrpt_reg_HTH_GntR"/>
</dbReference>
<dbReference type="PANTHER" id="PTHR44846:SF1">
    <property type="entry name" value="MANNOSYL-D-GLYCERATE TRANSPORT_METABOLISM SYSTEM REPRESSOR MNGR-RELATED"/>
    <property type="match status" value="1"/>
</dbReference>
<dbReference type="SUPFAM" id="SSF46785">
    <property type="entry name" value="Winged helix' DNA-binding domain"/>
    <property type="match status" value="1"/>
</dbReference>
<evidence type="ECO:0000256" key="2">
    <source>
        <dbReference type="ARBA" id="ARBA00023125"/>
    </source>
</evidence>
<dbReference type="InterPro" id="IPR050679">
    <property type="entry name" value="Bact_HTH_transcr_reg"/>
</dbReference>
<dbReference type="RefSeq" id="WP_102589625.1">
    <property type="nucleotide sequence ID" value="NZ_BNAE01000001.1"/>
</dbReference>
<sequence length="244" mass="26958">MDSRYAQLRLDAKGGNPLYQQLARQLEQAIEDGAWQAGEALPSERNLAEALDISRITARKALDRLEELGLIRRIRGSGTFITPRFHQPLTRLSSFTEMLTQRGFTTSSHWLQRSLANPSIDEAMRLSLPPGARVARLKRLRLADDVVMAVEESCLLAELLPEPRAVESSLYAVLDAAGTPVARALQQITAINADAELAGLAQVPEGQALLKVTRVGYLADGTPAELTVTWCRTNYYDFTVELTR</sequence>
<keyword evidence="2" id="KW-0238">DNA-binding</keyword>
<dbReference type="GO" id="GO:0045892">
    <property type="term" value="P:negative regulation of DNA-templated transcription"/>
    <property type="evidence" value="ECO:0007669"/>
    <property type="project" value="TreeGrafter"/>
</dbReference>
<dbReference type="SMART" id="SM00866">
    <property type="entry name" value="UTRA"/>
    <property type="match status" value="1"/>
</dbReference>
<dbReference type="PRINTS" id="PR00035">
    <property type="entry name" value="HTHGNTR"/>
</dbReference>
<evidence type="ECO:0000313" key="5">
    <source>
        <dbReference type="EMBL" id="PMR78565.1"/>
    </source>
</evidence>
<dbReference type="Gene3D" id="3.40.1410.10">
    <property type="entry name" value="Chorismate lyase-like"/>
    <property type="match status" value="1"/>
</dbReference>
<dbReference type="SMART" id="SM00345">
    <property type="entry name" value="HTH_GNTR"/>
    <property type="match status" value="1"/>
</dbReference>
<evidence type="ECO:0000259" key="4">
    <source>
        <dbReference type="PROSITE" id="PS50949"/>
    </source>
</evidence>
<dbReference type="PANTHER" id="PTHR44846">
    <property type="entry name" value="MANNOSYL-D-GLYCERATE TRANSPORT/METABOLISM SYSTEM REPRESSOR MNGR-RELATED"/>
    <property type="match status" value="1"/>
</dbReference>
<dbReference type="Gene3D" id="1.10.10.10">
    <property type="entry name" value="Winged helix-like DNA-binding domain superfamily/Winged helix DNA-binding domain"/>
    <property type="match status" value="1"/>
</dbReference>
<keyword evidence="6" id="KW-1185">Reference proteome</keyword>
<evidence type="ECO:0000313" key="6">
    <source>
        <dbReference type="Proteomes" id="UP000235547"/>
    </source>
</evidence>
<dbReference type="InterPro" id="IPR036390">
    <property type="entry name" value="WH_DNA-bd_sf"/>
</dbReference>
<reference evidence="5 6" key="1">
    <citation type="submission" date="2018-01" db="EMBL/GenBank/DDBJ databases">
        <title>Halomonas endophytica sp. nov., isolated from storage liquid in the stems of Populus euphratica.</title>
        <authorList>
            <person name="Chen C."/>
        </authorList>
    </citation>
    <scope>NUCLEOTIDE SEQUENCE [LARGE SCALE GENOMIC DNA]</scope>
    <source>
        <strain evidence="5 6">BZ-SZ-XJ27</strain>
    </source>
</reference>
<proteinExistence type="predicted"/>
<evidence type="ECO:0000256" key="3">
    <source>
        <dbReference type="ARBA" id="ARBA00023163"/>
    </source>
</evidence>
<protein>
    <submittedName>
        <fullName evidence="5">GntR family transcriptional regulator</fullName>
    </submittedName>
</protein>
<dbReference type="Pfam" id="PF07702">
    <property type="entry name" value="UTRA"/>
    <property type="match status" value="1"/>
</dbReference>
<dbReference type="InterPro" id="IPR028978">
    <property type="entry name" value="Chorismate_lyase_/UTRA_dom_sf"/>
</dbReference>
<organism evidence="5 6">
    <name type="scientific">Halomonas urumqiensis</name>
    <dbReference type="NCBI Taxonomy" id="1684789"/>
    <lineage>
        <taxon>Bacteria</taxon>
        <taxon>Pseudomonadati</taxon>
        <taxon>Pseudomonadota</taxon>
        <taxon>Gammaproteobacteria</taxon>
        <taxon>Oceanospirillales</taxon>
        <taxon>Halomonadaceae</taxon>
        <taxon>Halomonas</taxon>
    </lineage>
</organism>
<gene>
    <name evidence="5" type="ORF">C1H70_17655</name>
</gene>
<dbReference type="GO" id="GO:0003677">
    <property type="term" value="F:DNA binding"/>
    <property type="evidence" value="ECO:0007669"/>
    <property type="project" value="UniProtKB-KW"/>
</dbReference>
<dbReference type="SUPFAM" id="SSF64288">
    <property type="entry name" value="Chorismate lyase-like"/>
    <property type="match status" value="1"/>
</dbReference>
<dbReference type="PROSITE" id="PS50949">
    <property type="entry name" value="HTH_GNTR"/>
    <property type="match status" value="1"/>
</dbReference>
<dbReference type="CDD" id="cd07377">
    <property type="entry name" value="WHTH_GntR"/>
    <property type="match status" value="1"/>
</dbReference>
<dbReference type="Proteomes" id="UP000235547">
    <property type="component" value="Unassembled WGS sequence"/>
</dbReference>
<dbReference type="InterPro" id="IPR011663">
    <property type="entry name" value="UTRA"/>
</dbReference>
<dbReference type="GO" id="GO:0003700">
    <property type="term" value="F:DNA-binding transcription factor activity"/>
    <property type="evidence" value="ECO:0007669"/>
    <property type="project" value="InterPro"/>
</dbReference>
<evidence type="ECO:0000256" key="1">
    <source>
        <dbReference type="ARBA" id="ARBA00023015"/>
    </source>
</evidence>
<comment type="caution">
    <text evidence="5">The sequence shown here is derived from an EMBL/GenBank/DDBJ whole genome shotgun (WGS) entry which is preliminary data.</text>
</comment>
<dbReference type="EMBL" id="PNRG01000033">
    <property type="protein sequence ID" value="PMR78565.1"/>
    <property type="molecule type" value="Genomic_DNA"/>
</dbReference>
<dbReference type="OrthoDB" id="6626198at2"/>
<accession>A0A2N7UDU9</accession>
<dbReference type="Pfam" id="PF00392">
    <property type="entry name" value="GntR"/>
    <property type="match status" value="1"/>
</dbReference>